<accession>A0AAV7TK41</accession>
<dbReference type="EMBL" id="JANPWB010000006">
    <property type="protein sequence ID" value="KAJ1176795.1"/>
    <property type="molecule type" value="Genomic_DNA"/>
</dbReference>
<gene>
    <name evidence="2" type="ORF">NDU88_002062</name>
</gene>
<keyword evidence="3" id="KW-1185">Reference proteome</keyword>
<name>A0AAV7TK41_PLEWA</name>
<evidence type="ECO:0000313" key="2">
    <source>
        <dbReference type="EMBL" id="KAJ1176795.1"/>
    </source>
</evidence>
<dbReference type="Proteomes" id="UP001066276">
    <property type="component" value="Chromosome 3_2"/>
</dbReference>
<evidence type="ECO:0000256" key="1">
    <source>
        <dbReference type="SAM" id="MobiDB-lite"/>
    </source>
</evidence>
<comment type="caution">
    <text evidence="2">The sequence shown here is derived from an EMBL/GenBank/DDBJ whole genome shotgun (WGS) entry which is preliminary data.</text>
</comment>
<reference evidence="2" key="1">
    <citation type="journal article" date="2022" name="bioRxiv">
        <title>Sequencing and chromosome-scale assembly of the giantPleurodeles waltlgenome.</title>
        <authorList>
            <person name="Brown T."/>
            <person name="Elewa A."/>
            <person name="Iarovenko S."/>
            <person name="Subramanian E."/>
            <person name="Araus A.J."/>
            <person name="Petzold A."/>
            <person name="Susuki M."/>
            <person name="Suzuki K.-i.T."/>
            <person name="Hayashi T."/>
            <person name="Toyoda A."/>
            <person name="Oliveira C."/>
            <person name="Osipova E."/>
            <person name="Leigh N.D."/>
            <person name="Simon A."/>
            <person name="Yun M.H."/>
        </authorList>
    </citation>
    <scope>NUCLEOTIDE SEQUENCE</scope>
    <source>
        <strain evidence="2">20211129_DDA</strain>
        <tissue evidence="2">Liver</tissue>
    </source>
</reference>
<sequence length="109" mass="12335">MLLTVDGQHKEFEEPDNLDQFLSSLPGADMDVSRPDSDSVSQSIWALETTQRDSPSDDTSESQSWILCSNGGRKRRLEKELILLREALISLARPSNFDCSRPFDSLRFT</sequence>
<evidence type="ECO:0000313" key="3">
    <source>
        <dbReference type="Proteomes" id="UP001066276"/>
    </source>
</evidence>
<feature type="region of interest" description="Disordered" evidence="1">
    <location>
        <begin position="1"/>
        <end position="64"/>
    </location>
</feature>
<feature type="compositionally biased region" description="Polar residues" evidence="1">
    <location>
        <begin position="38"/>
        <end position="49"/>
    </location>
</feature>
<dbReference type="AlphaFoldDB" id="A0AAV7TK41"/>
<organism evidence="2 3">
    <name type="scientific">Pleurodeles waltl</name>
    <name type="common">Iberian ribbed newt</name>
    <dbReference type="NCBI Taxonomy" id="8319"/>
    <lineage>
        <taxon>Eukaryota</taxon>
        <taxon>Metazoa</taxon>
        <taxon>Chordata</taxon>
        <taxon>Craniata</taxon>
        <taxon>Vertebrata</taxon>
        <taxon>Euteleostomi</taxon>
        <taxon>Amphibia</taxon>
        <taxon>Batrachia</taxon>
        <taxon>Caudata</taxon>
        <taxon>Salamandroidea</taxon>
        <taxon>Salamandridae</taxon>
        <taxon>Pleurodelinae</taxon>
        <taxon>Pleurodeles</taxon>
    </lineage>
</organism>
<proteinExistence type="predicted"/>
<protein>
    <submittedName>
        <fullName evidence="2">Uncharacterized protein</fullName>
    </submittedName>
</protein>